<dbReference type="AlphaFoldDB" id="A0A1M7NKE0"/>
<keyword evidence="1" id="KW-0812">Transmembrane</keyword>
<reference evidence="3" key="1">
    <citation type="submission" date="2016-11" db="EMBL/GenBank/DDBJ databases">
        <authorList>
            <person name="Varghese N."/>
            <person name="Submissions S."/>
        </authorList>
    </citation>
    <scope>NUCLEOTIDE SEQUENCE [LARGE SCALE GENOMIC DNA]</scope>
    <source>
        <strain evidence="3">CGMCC 1.2749</strain>
    </source>
</reference>
<keyword evidence="1" id="KW-1133">Transmembrane helix</keyword>
<evidence type="ECO:0000313" key="3">
    <source>
        <dbReference type="Proteomes" id="UP000184092"/>
    </source>
</evidence>
<dbReference type="STRING" id="178356.SAMN05216269_11174"/>
<sequence>MIFLNSFLVAVIDQNGFVEIILNLILYLIFENDDFHE</sequence>
<proteinExistence type="predicted"/>
<dbReference type="EMBL" id="FRCL01000011">
    <property type="protein sequence ID" value="SHN04191.1"/>
    <property type="molecule type" value="Genomic_DNA"/>
</dbReference>
<protein>
    <submittedName>
        <fullName evidence="2">Uncharacterized protein</fullName>
    </submittedName>
</protein>
<accession>A0A1M7NKE0</accession>
<name>A0A1M7NKE0_9FLAO</name>
<evidence type="ECO:0000256" key="1">
    <source>
        <dbReference type="SAM" id="Phobius"/>
    </source>
</evidence>
<dbReference type="Proteomes" id="UP000184092">
    <property type="component" value="Unassembled WGS sequence"/>
</dbReference>
<keyword evidence="1" id="KW-0472">Membrane</keyword>
<keyword evidence="3" id="KW-1185">Reference proteome</keyword>
<gene>
    <name evidence="2" type="ORF">SAMN05216269_11174</name>
</gene>
<evidence type="ECO:0000313" key="2">
    <source>
        <dbReference type="EMBL" id="SHN04191.1"/>
    </source>
</evidence>
<feature type="transmembrane region" description="Helical" evidence="1">
    <location>
        <begin position="7"/>
        <end position="30"/>
    </location>
</feature>
<organism evidence="2 3">
    <name type="scientific">Flavobacterium xinjiangense</name>
    <dbReference type="NCBI Taxonomy" id="178356"/>
    <lineage>
        <taxon>Bacteria</taxon>
        <taxon>Pseudomonadati</taxon>
        <taxon>Bacteroidota</taxon>
        <taxon>Flavobacteriia</taxon>
        <taxon>Flavobacteriales</taxon>
        <taxon>Flavobacteriaceae</taxon>
        <taxon>Flavobacterium</taxon>
    </lineage>
</organism>